<organism evidence="6 7">
    <name type="scientific">Dothistroma septosporum (strain NZE10 / CBS 128990)</name>
    <name type="common">Red band needle blight fungus</name>
    <name type="synonym">Mycosphaerella pini</name>
    <dbReference type="NCBI Taxonomy" id="675120"/>
    <lineage>
        <taxon>Eukaryota</taxon>
        <taxon>Fungi</taxon>
        <taxon>Dikarya</taxon>
        <taxon>Ascomycota</taxon>
        <taxon>Pezizomycotina</taxon>
        <taxon>Dothideomycetes</taxon>
        <taxon>Dothideomycetidae</taxon>
        <taxon>Mycosphaerellales</taxon>
        <taxon>Mycosphaerellaceae</taxon>
        <taxon>Dothistroma</taxon>
    </lineage>
</organism>
<feature type="domain" description="Gamma-glutamylcyclotransferase AIG2-like" evidence="5">
    <location>
        <begin position="12"/>
        <end position="109"/>
    </location>
</feature>
<feature type="region of interest" description="Disordered" evidence="4">
    <location>
        <begin position="139"/>
        <end position="171"/>
    </location>
</feature>
<dbReference type="Pfam" id="PF06094">
    <property type="entry name" value="GGACT"/>
    <property type="match status" value="1"/>
</dbReference>
<keyword evidence="7" id="KW-1185">Reference proteome</keyword>
<evidence type="ECO:0000256" key="1">
    <source>
        <dbReference type="ARBA" id="ARBA00008861"/>
    </source>
</evidence>
<evidence type="ECO:0000313" key="7">
    <source>
        <dbReference type="Proteomes" id="UP000016933"/>
    </source>
</evidence>
<dbReference type="PANTHER" id="PTHR31544:SF2">
    <property type="entry name" value="AIG2-LIKE PROTEIN D"/>
    <property type="match status" value="1"/>
</dbReference>
<dbReference type="AlphaFoldDB" id="M2Y5G4"/>
<dbReference type="OrthoDB" id="1044435at2759"/>
<evidence type="ECO:0000256" key="2">
    <source>
        <dbReference type="ARBA" id="ARBA00022679"/>
    </source>
</evidence>
<reference evidence="6 7" key="2">
    <citation type="journal article" date="2012" name="PLoS Pathog.">
        <title>Diverse lifestyles and strategies of plant pathogenesis encoded in the genomes of eighteen Dothideomycetes fungi.</title>
        <authorList>
            <person name="Ohm R.A."/>
            <person name="Feau N."/>
            <person name="Henrissat B."/>
            <person name="Schoch C.L."/>
            <person name="Horwitz B.A."/>
            <person name="Barry K.W."/>
            <person name="Condon B.J."/>
            <person name="Copeland A.C."/>
            <person name="Dhillon B."/>
            <person name="Glaser F."/>
            <person name="Hesse C.N."/>
            <person name="Kosti I."/>
            <person name="LaButti K."/>
            <person name="Lindquist E.A."/>
            <person name="Lucas S."/>
            <person name="Salamov A.A."/>
            <person name="Bradshaw R.E."/>
            <person name="Ciuffetti L."/>
            <person name="Hamelin R.C."/>
            <person name="Kema G.H.J."/>
            <person name="Lawrence C."/>
            <person name="Scott J.A."/>
            <person name="Spatafora J.W."/>
            <person name="Turgeon B.G."/>
            <person name="de Wit P.J.G.M."/>
            <person name="Zhong S."/>
            <person name="Goodwin S.B."/>
            <person name="Grigoriev I.V."/>
        </authorList>
    </citation>
    <scope>NUCLEOTIDE SEQUENCE [LARGE SCALE GENOMIC DNA]</scope>
    <source>
        <strain evidence="7">NZE10 / CBS 128990</strain>
    </source>
</reference>
<dbReference type="InterPro" id="IPR009288">
    <property type="entry name" value="AIG2-like_dom"/>
</dbReference>
<feature type="compositionally biased region" description="Basic and acidic residues" evidence="4">
    <location>
        <begin position="139"/>
        <end position="149"/>
    </location>
</feature>
<evidence type="ECO:0000256" key="4">
    <source>
        <dbReference type="SAM" id="MobiDB-lite"/>
    </source>
</evidence>
<dbReference type="OMA" id="LTANDIW"/>
<name>M2Y5G4_DOTSN</name>
<dbReference type="CDD" id="cd06661">
    <property type="entry name" value="GGCT_like"/>
    <property type="match status" value="1"/>
</dbReference>
<dbReference type="InterPro" id="IPR036568">
    <property type="entry name" value="GGCT-like_sf"/>
</dbReference>
<keyword evidence="2" id="KW-0808">Transferase</keyword>
<dbReference type="SUPFAM" id="SSF110857">
    <property type="entry name" value="Gamma-glutamyl cyclotransferase-like"/>
    <property type="match status" value="1"/>
</dbReference>
<dbReference type="GO" id="GO:0016740">
    <property type="term" value="F:transferase activity"/>
    <property type="evidence" value="ECO:0007669"/>
    <property type="project" value="UniProtKB-KW"/>
</dbReference>
<evidence type="ECO:0000256" key="3">
    <source>
        <dbReference type="ARBA" id="ARBA00030602"/>
    </source>
</evidence>
<reference evidence="7" key="1">
    <citation type="journal article" date="2012" name="PLoS Genet.">
        <title>The genomes of the fungal plant pathogens Cladosporium fulvum and Dothistroma septosporum reveal adaptation to different hosts and lifestyles but also signatures of common ancestry.</title>
        <authorList>
            <person name="de Wit P.J.G.M."/>
            <person name="van der Burgt A."/>
            <person name="Oekmen B."/>
            <person name="Stergiopoulos I."/>
            <person name="Abd-Elsalam K.A."/>
            <person name="Aerts A.L."/>
            <person name="Bahkali A.H."/>
            <person name="Beenen H.G."/>
            <person name="Chettri P."/>
            <person name="Cox M.P."/>
            <person name="Datema E."/>
            <person name="de Vries R.P."/>
            <person name="Dhillon B."/>
            <person name="Ganley A.R."/>
            <person name="Griffiths S.A."/>
            <person name="Guo Y."/>
            <person name="Hamelin R.C."/>
            <person name="Henrissat B."/>
            <person name="Kabir M.S."/>
            <person name="Jashni M.K."/>
            <person name="Kema G."/>
            <person name="Klaubauf S."/>
            <person name="Lapidus A."/>
            <person name="Levasseur A."/>
            <person name="Lindquist E."/>
            <person name="Mehrabi R."/>
            <person name="Ohm R.A."/>
            <person name="Owen T.J."/>
            <person name="Salamov A."/>
            <person name="Schwelm A."/>
            <person name="Schijlen E."/>
            <person name="Sun H."/>
            <person name="van den Burg H.A."/>
            <person name="van Ham R.C.H.J."/>
            <person name="Zhang S."/>
            <person name="Goodwin S.B."/>
            <person name="Grigoriev I.V."/>
            <person name="Collemare J."/>
            <person name="Bradshaw R.E."/>
        </authorList>
    </citation>
    <scope>NUCLEOTIDE SEQUENCE [LARGE SCALE GENOMIC DNA]</scope>
    <source>
        <strain evidence="7">NZE10 / CBS 128990</strain>
    </source>
</reference>
<protein>
    <recommendedName>
        <fullName evidence="3">Putative gamma-glutamylcyclotransferase</fullName>
    </recommendedName>
</protein>
<evidence type="ECO:0000313" key="6">
    <source>
        <dbReference type="EMBL" id="EME43479.1"/>
    </source>
</evidence>
<dbReference type="PANTHER" id="PTHR31544">
    <property type="entry name" value="AIG2-LIKE PROTEIN D"/>
    <property type="match status" value="1"/>
</dbReference>
<evidence type="ECO:0000259" key="5">
    <source>
        <dbReference type="Pfam" id="PF06094"/>
    </source>
</evidence>
<dbReference type="eggNOG" id="ENOG502S7T1">
    <property type="taxonomic scope" value="Eukaryota"/>
</dbReference>
<dbReference type="EMBL" id="KB446540">
    <property type="protein sequence ID" value="EME43479.1"/>
    <property type="molecule type" value="Genomic_DNA"/>
</dbReference>
<comment type="similarity">
    <text evidence="1">Belongs to the gamma-glutamylcyclotransferase family.</text>
</comment>
<dbReference type="Gene3D" id="3.10.490.10">
    <property type="entry name" value="Gamma-glutamyl cyclotransferase-like"/>
    <property type="match status" value="1"/>
</dbReference>
<dbReference type="InterPro" id="IPR045038">
    <property type="entry name" value="AIG2-like"/>
</dbReference>
<sequence>MSANNPVYTTHKLKTCPAILHSHQRRKVKNADYPGLITQSNSSVWGTYVTGLTANDIWRLDIFEGDEYERRKVKVRLLEESGEKEGEEVEAETYVWISGEDRLEDSEWDFEEFRRDKMRFWVGREGEGEYAEVDEAVEAAEKEDRKDGTGGRGAGGGAITTALHEATRSTV</sequence>
<dbReference type="InterPro" id="IPR013024">
    <property type="entry name" value="GGCT-like"/>
</dbReference>
<proteinExistence type="inferred from homology"/>
<dbReference type="Proteomes" id="UP000016933">
    <property type="component" value="Unassembled WGS sequence"/>
</dbReference>
<gene>
    <name evidence="6" type="ORF">DOTSEDRAFT_72754</name>
</gene>
<dbReference type="HOGENOM" id="CLU_093936_1_2_1"/>
<accession>M2Y5G4</accession>